<dbReference type="HOGENOM" id="CLU_1136453_0_0_11"/>
<evidence type="ECO:0000313" key="3">
    <source>
        <dbReference type="EMBL" id="AEI13174.1"/>
    </source>
</evidence>
<dbReference type="AlphaFoldDB" id="F8A3Y2"/>
<keyword evidence="4" id="KW-1185">Reference proteome</keyword>
<dbReference type="Proteomes" id="UP000000485">
    <property type="component" value="Chromosome"/>
</dbReference>
<sequence length="244" mass="24460" precursor="true">MSVTRRALAPLLLLSMTAALAACGGGDDPAPDAAATTAPAAASPSAEPTPSPTPEPEVLSLTQEQVDAALLTADDLGDGWIVDTVSGMDLLGDDTDDDDRTVEPPECSALMEAMEGMADDEPTATGVVQLAAESAPQVVAQRIETIADTDVAELAGIEGVISACPTVRETAADGAVLEMALETFDVPQVGDGAVGVAASTQGLTLHFVFVAVGDQHVTLAALGLDPAAIGELASTAVDRIESAA</sequence>
<dbReference type="RefSeq" id="WP_013884691.1">
    <property type="nucleotide sequence ID" value="NC_015671.1"/>
</dbReference>
<dbReference type="EMBL" id="CP002665">
    <property type="protein sequence ID" value="AEI13174.1"/>
    <property type="molecule type" value="Genomic_DNA"/>
</dbReference>
<keyword evidence="2" id="KW-0732">Signal</keyword>
<reference evidence="4" key="1">
    <citation type="submission" date="2011-04" db="EMBL/GenBank/DDBJ databases">
        <title>Complete sequence of Cellvibrio gilvus ATCC 13127.</title>
        <authorList>
            <person name="Lucas S."/>
            <person name="Han J."/>
            <person name="Lapidus A."/>
            <person name="Cheng J.-F."/>
            <person name="Goodwin L."/>
            <person name="Pitluck S."/>
            <person name="Peters L."/>
            <person name="Munk A."/>
            <person name="Detter J.C."/>
            <person name="Han C."/>
            <person name="Tapia R."/>
            <person name="Land M."/>
            <person name="Hauser L."/>
            <person name="Kyrpides N."/>
            <person name="Ivanova N."/>
            <person name="Ovchinnikova G."/>
            <person name="Pagani I."/>
            <person name="Mead D."/>
            <person name="Brumm P."/>
            <person name="Woyke T."/>
        </authorList>
    </citation>
    <scope>NUCLEOTIDE SEQUENCE [LARGE SCALE GENOMIC DNA]</scope>
    <source>
        <strain evidence="4">ATCC 13127 / NRRL B-14078</strain>
    </source>
</reference>
<name>F8A3Y2_CELGA</name>
<feature type="compositionally biased region" description="Low complexity" evidence="1">
    <location>
        <begin position="31"/>
        <end position="46"/>
    </location>
</feature>
<gene>
    <name evidence="3" type="ordered locus">Celgi_2675</name>
</gene>
<feature type="chain" id="PRO_5003367529" evidence="2">
    <location>
        <begin position="22"/>
        <end position="244"/>
    </location>
</feature>
<accession>F8A3Y2</accession>
<evidence type="ECO:0000256" key="2">
    <source>
        <dbReference type="SAM" id="SignalP"/>
    </source>
</evidence>
<protein>
    <submittedName>
        <fullName evidence="3">Lipoprotein</fullName>
    </submittedName>
</protein>
<evidence type="ECO:0000313" key="4">
    <source>
        <dbReference type="Proteomes" id="UP000000485"/>
    </source>
</evidence>
<keyword evidence="3" id="KW-0449">Lipoprotein</keyword>
<evidence type="ECO:0000256" key="1">
    <source>
        <dbReference type="SAM" id="MobiDB-lite"/>
    </source>
</evidence>
<organism evidence="3 4">
    <name type="scientific">Cellulomonas gilvus (strain ATCC 13127 / NRRL B-14078)</name>
    <name type="common">Cellvibrio gilvus</name>
    <dbReference type="NCBI Taxonomy" id="593907"/>
    <lineage>
        <taxon>Bacteria</taxon>
        <taxon>Bacillati</taxon>
        <taxon>Actinomycetota</taxon>
        <taxon>Actinomycetes</taxon>
        <taxon>Micrococcales</taxon>
        <taxon>Cellulomonadaceae</taxon>
        <taxon>Cellulomonas</taxon>
    </lineage>
</organism>
<dbReference type="KEGG" id="cga:Celgi_2675"/>
<feature type="signal peptide" evidence="2">
    <location>
        <begin position="1"/>
        <end position="21"/>
    </location>
</feature>
<dbReference type="PROSITE" id="PS51257">
    <property type="entry name" value="PROKAR_LIPOPROTEIN"/>
    <property type="match status" value="1"/>
</dbReference>
<proteinExistence type="predicted"/>
<feature type="region of interest" description="Disordered" evidence="1">
    <location>
        <begin position="27"/>
        <end position="57"/>
    </location>
</feature>